<organism evidence="1 2">
    <name type="scientific">Ficus carica</name>
    <name type="common">Common fig</name>
    <dbReference type="NCBI Taxonomy" id="3494"/>
    <lineage>
        <taxon>Eukaryota</taxon>
        <taxon>Viridiplantae</taxon>
        <taxon>Streptophyta</taxon>
        <taxon>Embryophyta</taxon>
        <taxon>Tracheophyta</taxon>
        <taxon>Spermatophyta</taxon>
        <taxon>Magnoliopsida</taxon>
        <taxon>eudicotyledons</taxon>
        <taxon>Gunneridae</taxon>
        <taxon>Pentapetalae</taxon>
        <taxon>rosids</taxon>
        <taxon>fabids</taxon>
        <taxon>Rosales</taxon>
        <taxon>Moraceae</taxon>
        <taxon>Ficeae</taxon>
        <taxon>Ficus</taxon>
    </lineage>
</organism>
<accession>A0AA88EET2</accession>
<proteinExistence type="predicted"/>
<evidence type="ECO:0000313" key="2">
    <source>
        <dbReference type="Proteomes" id="UP001187192"/>
    </source>
</evidence>
<comment type="caution">
    <text evidence="1">The sequence shown here is derived from an EMBL/GenBank/DDBJ whole genome shotgun (WGS) entry which is preliminary data.</text>
</comment>
<dbReference type="Proteomes" id="UP001187192">
    <property type="component" value="Unassembled WGS sequence"/>
</dbReference>
<name>A0AA88EET2_FICCA</name>
<evidence type="ECO:0000313" key="1">
    <source>
        <dbReference type="EMBL" id="GMN73335.1"/>
    </source>
</evidence>
<dbReference type="EMBL" id="BTGU01019639">
    <property type="protein sequence ID" value="GMN73335.1"/>
    <property type="molecule type" value="Genomic_DNA"/>
</dbReference>
<gene>
    <name evidence="1" type="ORF">TIFTF001_056079</name>
</gene>
<sequence>MWWPELTWR</sequence>
<reference evidence="1" key="1">
    <citation type="submission" date="2023-07" db="EMBL/GenBank/DDBJ databases">
        <title>draft genome sequence of fig (Ficus carica).</title>
        <authorList>
            <person name="Takahashi T."/>
            <person name="Nishimura K."/>
        </authorList>
    </citation>
    <scope>NUCLEOTIDE SEQUENCE</scope>
</reference>
<protein>
    <submittedName>
        <fullName evidence="1">Uncharacterized protein</fullName>
    </submittedName>
</protein>
<keyword evidence="2" id="KW-1185">Reference proteome</keyword>